<evidence type="ECO:0000256" key="3">
    <source>
        <dbReference type="ARBA" id="ARBA00022842"/>
    </source>
</evidence>
<keyword evidence="3" id="KW-0460">Magnesium</keyword>
<dbReference type="Pfam" id="PF12710">
    <property type="entry name" value="HAD"/>
    <property type="match status" value="1"/>
</dbReference>
<dbReference type="Proteomes" id="UP001516061">
    <property type="component" value="Unassembled WGS sequence"/>
</dbReference>
<organism evidence="4 5">
    <name type="scientific">Sphaerotilus uruguayifluvii</name>
    <dbReference type="NCBI Taxonomy" id="2735897"/>
    <lineage>
        <taxon>Bacteria</taxon>
        <taxon>Pseudomonadati</taxon>
        <taxon>Pseudomonadota</taxon>
        <taxon>Betaproteobacteria</taxon>
        <taxon>Burkholderiales</taxon>
        <taxon>Sphaerotilaceae</taxon>
        <taxon>Sphaerotilus</taxon>
    </lineage>
</organism>
<dbReference type="InterPro" id="IPR050582">
    <property type="entry name" value="HAD-like_SerB"/>
</dbReference>
<dbReference type="GO" id="GO:0016787">
    <property type="term" value="F:hydrolase activity"/>
    <property type="evidence" value="ECO:0007669"/>
    <property type="project" value="UniProtKB-KW"/>
</dbReference>
<dbReference type="Gene3D" id="1.20.1440.100">
    <property type="entry name" value="SG protein - dephosphorylation function"/>
    <property type="match status" value="1"/>
</dbReference>
<sequence>MQIALFDLDHTLIAFDTGQAWTEFLIRRGHWPAEARETYLDFCRQYVAGTLDLHAMHRGSVGRLREVPAPTLARWLADFRAELAPRLAPAAHALVARHREAGDLCAIVTATPRFLAEPLAALFEVPHLLATESGLDEAGRRTGEIVGEPCFREGKILHVERWLARCFGRSLATVARSWFYSDSASDLPLLQAVSDPVAVGPDARLAAHAQAAGWPVIARPVLPSAP</sequence>
<dbReference type="PANTHER" id="PTHR43344">
    <property type="entry name" value="PHOSPHOSERINE PHOSPHATASE"/>
    <property type="match status" value="1"/>
</dbReference>
<dbReference type="NCBIfam" id="TIGR01488">
    <property type="entry name" value="HAD-SF-IB"/>
    <property type="match status" value="1"/>
</dbReference>
<evidence type="ECO:0000313" key="5">
    <source>
        <dbReference type="Proteomes" id="UP001516061"/>
    </source>
</evidence>
<keyword evidence="5" id="KW-1185">Reference proteome</keyword>
<dbReference type="Gene3D" id="3.40.50.1000">
    <property type="entry name" value="HAD superfamily/HAD-like"/>
    <property type="match status" value="1"/>
</dbReference>
<gene>
    <name evidence="4" type="ORF">HNQ01_000851</name>
</gene>
<name>A0ABX2FYP8_9BURK</name>
<keyword evidence="2 4" id="KW-0378">Hydrolase</keyword>
<proteinExistence type="predicted"/>
<evidence type="ECO:0000313" key="4">
    <source>
        <dbReference type="EMBL" id="NRT55141.1"/>
    </source>
</evidence>
<dbReference type="InterPro" id="IPR036412">
    <property type="entry name" value="HAD-like_sf"/>
</dbReference>
<dbReference type="SUPFAM" id="SSF56784">
    <property type="entry name" value="HAD-like"/>
    <property type="match status" value="1"/>
</dbReference>
<dbReference type="EMBL" id="JABSNM010000003">
    <property type="protein sequence ID" value="NRT55141.1"/>
    <property type="molecule type" value="Genomic_DNA"/>
</dbReference>
<dbReference type="NCBIfam" id="TIGR01490">
    <property type="entry name" value="HAD-SF-IB-hyp1"/>
    <property type="match status" value="1"/>
</dbReference>
<comment type="caution">
    <text evidence="4">The sequence shown here is derived from an EMBL/GenBank/DDBJ whole genome shotgun (WGS) entry which is preliminary data.</text>
</comment>
<dbReference type="PANTHER" id="PTHR43344:SF13">
    <property type="entry name" value="PHOSPHATASE RV3661-RELATED"/>
    <property type="match status" value="1"/>
</dbReference>
<dbReference type="RefSeq" id="WP_173804133.1">
    <property type="nucleotide sequence ID" value="NZ_JABSNM010000003.1"/>
</dbReference>
<reference evidence="4 5" key="1">
    <citation type="submission" date="2020-05" db="EMBL/GenBank/DDBJ databases">
        <title>Genomic Encyclopedia of Type Strains, Phase IV (KMG-V): Genome sequencing to study the core and pangenomes of soil and plant-associated prokaryotes.</title>
        <authorList>
            <person name="Whitman W."/>
        </authorList>
    </citation>
    <scope>NUCLEOTIDE SEQUENCE [LARGE SCALE GENOMIC DNA]</scope>
    <source>
        <strain evidence="4 5">C29</strain>
    </source>
</reference>
<protein>
    <submittedName>
        <fullName evidence="4">HAD superfamily hydrolase (TIGR01490 family)</fullName>
    </submittedName>
</protein>
<keyword evidence="1" id="KW-0479">Metal-binding</keyword>
<accession>A0ABX2FYP8</accession>
<dbReference type="InterPro" id="IPR023214">
    <property type="entry name" value="HAD_sf"/>
</dbReference>
<evidence type="ECO:0000256" key="1">
    <source>
        <dbReference type="ARBA" id="ARBA00022723"/>
    </source>
</evidence>
<evidence type="ECO:0000256" key="2">
    <source>
        <dbReference type="ARBA" id="ARBA00022801"/>
    </source>
</evidence>
<dbReference type="InterPro" id="IPR006385">
    <property type="entry name" value="HAD_hydro_SerB1"/>
</dbReference>